<name>M4B9K2_HYAAE</name>
<dbReference type="Proteomes" id="UP000011713">
    <property type="component" value="Unassembled WGS sequence"/>
</dbReference>
<accession>M4B9K2</accession>
<organism evidence="1 2">
    <name type="scientific">Hyaloperonospora arabidopsidis (strain Emoy2)</name>
    <name type="common">Downy mildew agent</name>
    <name type="synonym">Peronospora arabidopsidis</name>
    <dbReference type="NCBI Taxonomy" id="559515"/>
    <lineage>
        <taxon>Eukaryota</taxon>
        <taxon>Sar</taxon>
        <taxon>Stramenopiles</taxon>
        <taxon>Oomycota</taxon>
        <taxon>Peronosporomycetes</taxon>
        <taxon>Peronosporales</taxon>
        <taxon>Peronosporaceae</taxon>
        <taxon>Hyaloperonospora</taxon>
    </lineage>
</organism>
<dbReference type="InParanoid" id="M4B9K2"/>
<dbReference type="VEuPathDB" id="FungiDB:HpaG802962"/>
<sequence>MGDNTCPRNEFTSSAEVSSIFIPSSLDCSRFYQLRSALLDLTLPFLWGHDLDDHPVAKLCALHLCAVLQIWHDTRQRSVLLTTTGRQTDYLRLRAKFFSYSSAWDTEIVKSETATFLKCKTG</sequence>
<reference evidence="2" key="1">
    <citation type="journal article" date="2010" name="Science">
        <title>Signatures of adaptation to obligate biotrophy in the Hyaloperonospora arabidopsidis genome.</title>
        <authorList>
            <person name="Baxter L."/>
            <person name="Tripathy S."/>
            <person name="Ishaque N."/>
            <person name="Boot N."/>
            <person name="Cabral A."/>
            <person name="Kemen E."/>
            <person name="Thines M."/>
            <person name="Ah-Fong A."/>
            <person name="Anderson R."/>
            <person name="Badejoko W."/>
            <person name="Bittner-Eddy P."/>
            <person name="Boore J.L."/>
            <person name="Chibucos M.C."/>
            <person name="Coates M."/>
            <person name="Dehal P."/>
            <person name="Delehaunty K."/>
            <person name="Dong S."/>
            <person name="Downton P."/>
            <person name="Dumas B."/>
            <person name="Fabro G."/>
            <person name="Fronick C."/>
            <person name="Fuerstenberg S.I."/>
            <person name="Fulton L."/>
            <person name="Gaulin E."/>
            <person name="Govers F."/>
            <person name="Hughes L."/>
            <person name="Humphray S."/>
            <person name="Jiang R.H."/>
            <person name="Judelson H."/>
            <person name="Kamoun S."/>
            <person name="Kyung K."/>
            <person name="Meijer H."/>
            <person name="Minx P."/>
            <person name="Morris P."/>
            <person name="Nelson J."/>
            <person name="Phuntumart V."/>
            <person name="Qutob D."/>
            <person name="Rehmany A."/>
            <person name="Rougon-Cardoso A."/>
            <person name="Ryden P."/>
            <person name="Torto-Alalibo T."/>
            <person name="Studholme D."/>
            <person name="Wang Y."/>
            <person name="Win J."/>
            <person name="Wood J."/>
            <person name="Clifton S.W."/>
            <person name="Rogers J."/>
            <person name="Van den Ackerveken G."/>
            <person name="Jones J.D."/>
            <person name="McDowell J.M."/>
            <person name="Beynon J."/>
            <person name="Tyler B.M."/>
        </authorList>
    </citation>
    <scope>NUCLEOTIDE SEQUENCE [LARGE SCALE GENOMIC DNA]</scope>
    <source>
        <strain evidence="2">Emoy2</strain>
    </source>
</reference>
<evidence type="ECO:0000313" key="2">
    <source>
        <dbReference type="Proteomes" id="UP000011713"/>
    </source>
</evidence>
<reference evidence="1" key="2">
    <citation type="submission" date="2015-06" db="UniProtKB">
        <authorList>
            <consortium name="EnsemblProtists"/>
        </authorList>
    </citation>
    <scope>IDENTIFICATION</scope>
    <source>
        <strain evidence="1">Emoy2</strain>
    </source>
</reference>
<evidence type="ECO:0000313" key="1">
    <source>
        <dbReference type="EnsemblProtists" id="HpaP802962"/>
    </source>
</evidence>
<dbReference type="EMBL" id="JH598031">
    <property type="status" value="NOT_ANNOTATED_CDS"/>
    <property type="molecule type" value="Genomic_DNA"/>
</dbReference>
<dbReference type="HOGENOM" id="CLU_2031148_0_0_1"/>
<keyword evidence="2" id="KW-1185">Reference proteome</keyword>
<dbReference type="EnsemblProtists" id="HpaT802962">
    <property type="protein sequence ID" value="HpaP802962"/>
    <property type="gene ID" value="HpaG802962"/>
</dbReference>
<protein>
    <submittedName>
        <fullName evidence="1">Uncharacterized protein</fullName>
    </submittedName>
</protein>
<dbReference type="AlphaFoldDB" id="M4B9K2"/>
<proteinExistence type="predicted"/>